<protein>
    <submittedName>
        <fullName evidence="4">Phosphoesterase PA-phosphatase-like protein</fullName>
    </submittedName>
</protein>
<name>A0A0B5EHF5_STRA4</name>
<proteinExistence type="predicted"/>
<evidence type="ECO:0000313" key="4">
    <source>
        <dbReference type="EMBL" id="AJE81623.1"/>
    </source>
</evidence>
<gene>
    <name evidence="4" type="ORF">SLNWT_1247</name>
</gene>
<organism evidence="4 5">
    <name type="scientific">Streptomyces albus (strain ATCC 21838 / DSM 41398 / FERM P-419 / JCM 4703 / NBRC 107858)</name>
    <dbReference type="NCBI Taxonomy" id="1081613"/>
    <lineage>
        <taxon>Bacteria</taxon>
        <taxon>Bacillati</taxon>
        <taxon>Actinomycetota</taxon>
        <taxon>Actinomycetes</taxon>
        <taxon>Kitasatosporales</taxon>
        <taxon>Streptomycetaceae</taxon>
        <taxon>Streptomyces</taxon>
    </lineage>
</organism>
<feature type="transmembrane region" description="Helical" evidence="1">
    <location>
        <begin position="99"/>
        <end position="121"/>
    </location>
</feature>
<keyword evidence="2" id="KW-0732">Signal</keyword>
<feature type="transmembrane region" description="Helical" evidence="1">
    <location>
        <begin position="196"/>
        <end position="217"/>
    </location>
</feature>
<evidence type="ECO:0000313" key="5">
    <source>
        <dbReference type="Proteomes" id="UP000031523"/>
    </source>
</evidence>
<dbReference type="InterPro" id="IPR036938">
    <property type="entry name" value="PAP2/HPO_sf"/>
</dbReference>
<dbReference type="InterPro" id="IPR000326">
    <property type="entry name" value="PAP2/HPO"/>
</dbReference>
<keyword evidence="1" id="KW-1133">Transmembrane helix</keyword>
<keyword evidence="5" id="KW-1185">Reference proteome</keyword>
<dbReference type="Gene3D" id="1.20.144.10">
    <property type="entry name" value="Phosphatidic acid phosphatase type 2/haloperoxidase"/>
    <property type="match status" value="1"/>
</dbReference>
<keyword evidence="1" id="KW-0472">Membrane</keyword>
<feature type="signal peptide" evidence="2">
    <location>
        <begin position="1"/>
        <end position="42"/>
    </location>
</feature>
<evidence type="ECO:0000256" key="1">
    <source>
        <dbReference type="SAM" id="Phobius"/>
    </source>
</evidence>
<keyword evidence="1" id="KW-0812">Transmembrane</keyword>
<accession>A0A0B5EHF5</accession>
<dbReference type="Pfam" id="PF01569">
    <property type="entry name" value="PAP2"/>
    <property type="match status" value="1"/>
</dbReference>
<reference evidence="4 5" key="1">
    <citation type="submission" date="2015-01" db="EMBL/GenBank/DDBJ databases">
        <title>Enhanced salinomycin production by adjusting the supply of polyketide extender units in Streptomyce albus DSM 41398.</title>
        <authorList>
            <person name="Lu C."/>
        </authorList>
    </citation>
    <scope>NUCLEOTIDE SEQUENCE [LARGE SCALE GENOMIC DNA]</scope>
    <source>
        <strain evidence="5">ATCC 21838 / DSM 41398 / FERM P-419 / JCM 4703 / NBRC 107858</strain>
    </source>
</reference>
<dbReference type="SUPFAM" id="SSF48317">
    <property type="entry name" value="Acid phosphatase/Vanadium-dependent haloperoxidase"/>
    <property type="match status" value="1"/>
</dbReference>
<feature type="transmembrane region" description="Helical" evidence="1">
    <location>
        <begin position="66"/>
        <end position="87"/>
    </location>
</feature>
<evidence type="ECO:0000259" key="3">
    <source>
        <dbReference type="SMART" id="SM00014"/>
    </source>
</evidence>
<dbReference type="CDD" id="cd03392">
    <property type="entry name" value="PAP2_like_2"/>
    <property type="match status" value="1"/>
</dbReference>
<dbReference type="PANTHER" id="PTHR14969:SF13">
    <property type="entry name" value="AT30094P"/>
    <property type="match status" value="1"/>
</dbReference>
<dbReference type="PANTHER" id="PTHR14969">
    <property type="entry name" value="SPHINGOSINE-1-PHOSPHATE PHOSPHOHYDROLASE"/>
    <property type="match status" value="1"/>
</dbReference>
<feature type="chain" id="PRO_5038574760" evidence="2">
    <location>
        <begin position="43"/>
        <end position="233"/>
    </location>
</feature>
<dbReference type="SMART" id="SM00014">
    <property type="entry name" value="acidPPc"/>
    <property type="match status" value="1"/>
</dbReference>
<feature type="transmembrane region" description="Helical" evidence="1">
    <location>
        <begin position="141"/>
        <end position="162"/>
    </location>
</feature>
<dbReference type="Proteomes" id="UP000031523">
    <property type="component" value="Chromosome"/>
</dbReference>
<feature type="domain" description="Phosphatidic acid phosphatase type 2/haloperoxidase" evidence="3">
    <location>
        <begin position="100"/>
        <end position="211"/>
    </location>
</feature>
<dbReference type="KEGG" id="sals:SLNWT_1247"/>
<dbReference type="AlphaFoldDB" id="A0A0B5EHF5"/>
<dbReference type="EMBL" id="CP010519">
    <property type="protein sequence ID" value="AJE81623.1"/>
    <property type="molecule type" value="Genomic_DNA"/>
</dbReference>
<sequence>MPRSPAAPPRAVSVRWWPAAVPAVVCSVLLAALVAASASAHGAPFGVDRALHGWVVEHRTSWAVGMAVAVTVTGSGVPAYLLAAFAGTMAWPAVRWCGALAGALALVSVQLPRIALASWLARPRPPVADWAWSASGYAMPSGHTTTSAAVAVLFTAGVYRSVRGGARHLLLVLPALWAAAVGVSRIYLGVHWPTDVLAGWLLAAVWTGLLGTFLVLLRRRKAGAAPSSEGEGS</sequence>
<evidence type="ECO:0000256" key="2">
    <source>
        <dbReference type="SAM" id="SignalP"/>
    </source>
</evidence>
<feature type="transmembrane region" description="Helical" evidence="1">
    <location>
        <begin position="169"/>
        <end position="190"/>
    </location>
</feature>